<comment type="similarity">
    <text evidence="1">Belongs to the eukaryotic ribosomal protein eL32 family.</text>
</comment>
<dbReference type="PANTHER" id="PTHR23413:SF1">
    <property type="entry name" value="RIBOSOMAL PROTEIN L32"/>
    <property type="match status" value="1"/>
</dbReference>
<reference evidence="4 5" key="1">
    <citation type="journal article" date="2018" name="MBio">
        <title>Comparative Genomics Reveals the Core Gene Toolbox for the Fungus-Insect Symbiosis.</title>
        <authorList>
            <person name="Wang Y."/>
            <person name="Stata M."/>
            <person name="Wang W."/>
            <person name="Stajich J.E."/>
            <person name="White M.M."/>
            <person name="Moncalvo J.M."/>
        </authorList>
    </citation>
    <scope>NUCLEOTIDE SEQUENCE [LARGE SCALE GENOMIC DNA]</scope>
    <source>
        <strain evidence="4 5">SC-DP-2</strain>
    </source>
</reference>
<dbReference type="PROSITE" id="PS00580">
    <property type="entry name" value="RIBOSOMAL_L32E"/>
    <property type="match status" value="1"/>
</dbReference>
<accession>A0A2T9Z865</accession>
<proteinExistence type="inferred from homology"/>
<comment type="caution">
    <text evidence="4">The sequence shown here is derived from an EMBL/GenBank/DDBJ whole genome shotgun (WGS) entry which is preliminary data.</text>
</comment>
<keyword evidence="3" id="KW-0687">Ribonucleoprotein</keyword>
<keyword evidence="2" id="KW-0689">Ribosomal protein</keyword>
<dbReference type="GO" id="GO:0022625">
    <property type="term" value="C:cytosolic large ribosomal subunit"/>
    <property type="evidence" value="ECO:0007669"/>
    <property type="project" value="TreeGrafter"/>
</dbReference>
<evidence type="ECO:0000313" key="4">
    <source>
        <dbReference type="EMBL" id="PVV00735.1"/>
    </source>
</evidence>
<gene>
    <name evidence="4" type="ORF">BB560_004871</name>
</gene>
<dbReference type="STRING" id="133381.A0A2T9Z865"/>
<keyword evidence="5" id="KW-1185">Reference proteome</keyword>
<protein>
    <recommendedName>
        <fullName evidence="6">60S ribosomal protein L32</fullName>
    </recommendedName>
</protein>
<dbReference type="PANTHER" id="PTHR23413">
    <property type="entry name" value="60S RIBOSOMAL PROTEIN L32 AND DNA-DIRECTED RNA POLYMERASE II, SUBUNIT N"/>
    <property type="match status" value="1"/>
</dbReference>
<name>A0A2T9Z865_9FUNG</name>
<dbReference type="SMART" id="SM01393">
    <property type="entry name" value="Ribosomal_L32e"/>
    <property type="match status" value="1"/>
</dbReference>
<dbReference type="AlphaFoldDB" id="A0A2T9Z865"/>
<dbReference type="InterPro" id="IPR036351">
    <property type="entry name" value="Ribosomal_eL32_sf"/>
</dbReference>
<dbReference type="CDD" id="cd00513">
    <property type="entry name" value="Ribosomal_L32_L32e"/>
    <property type="match status" value="1"/>
</dbReference>
<organism evidence="4 5">
    <name type="scientific">Smittium megazygosporum</name>
    <dbReference type="NCBI Taxonomy" id="133381"/>
    <lineage>
        <taxon>Eukaryota</taxon>
        <taxon>Fungi</taxon>
        <taxon>Fungi incertae sedis</taxon>
        <taxon>Zoopagomycota</taxon>
        <taxon>Kickxellomycotina</taxon>
        <taxon>Harpellomycetes</taxon>
        <taxon>Harpellales</taxon>
        <taxon>Legeriomycetaceae</taxon>
        <taxon>Smittium</taxon>
    </lineage>
</organism>
<dbReference type="OrthoDB" id="268693at2759"/>
<dbReference type="EMBL" id="MBFS01001683">
    <property type="protein sequence ID" value="PVV00735.1"/>
    <property type="molecule type" value="Genomic_DNA"/>
</dbReference>
<evidence type="ECO:0008006" key="6">
    <source>
        <dbReference type="Google" id="ProtNLM"/>
    </source>
</evidence>
<dbReference type="InterPro" id="IPR001515">
    <property type="entry name" value="Ribosomal_eL32"/>
</dbReference>
<evidence type="ECO:0000256" key="1">
    <source>
        <dbReference type="ARBA" id="ARBA00008431"/>
    </source>
</evidence>
<dbReference type="GO" id="GO:0003735">
    <property type="term" value="F:structural constituent of ribosome"/>
    <property type="evidence" value="ECO:0007669"/>
    <property type="project" value="InterPro"/>
</dbReference>
<sequence>MVSPAKKYNIVKKRTNKFIRVHSDRYNRLKESWRKPKGIDSATRRRFAGTRPMPKIGYGSNKKTRNLLPNGFRLFTIKNAKDLESLMMLNRTYCAEVAGSVSSKKRIELLKRAKQLNIKVINANARVRADVD</sequence>
<dbReference type="Proteomes" id="UP000245609">
    <property type="component" value="Unassembled WGS sequence"/>
</dbReference>
<evidence type="ECO:0000313" key="5">
    <source>
        <dbReference type="Proteomes" id="UP000245609"/>
    </source>
</evidence>
<dbReference type="SUPFAM" id="SSF52042">
    <property type="entry name" value="Ribosomal protein L32e"/>
    <property type="match status" value="1"/>
</dbReference>
<evidence type="ECO:0000256" key="2">
    <source>
        <dbReference type="ARBA" id="ARBA00022980"/>
    </source>
</evidence>
<evidence type="ECO:0000256" key="3">
    <source>
        <dbReference type="ARBA" id="ARBA00023274"/>
    </source>
</evidence>
<dbReference type="InterPro" id="IPR018263">
    <property type="entry name" value="Ribosomal_eL32_CS"/>
</dbReference>
<dbReference type="Pfam" id="PF01655">
    <property type="entry name" value="Ribosomal_L32e"/>
    <property type="match status" value="1"/>
</dbReference>
<dbReference type="GO" id="GO:0006412">
    <property type="term" value="P:translation"/>
    <property type="evidence" value="ECO:0007669"/>
    <property type="project" value="InterPro"/>
</dbReference>